<proteinExistence type="inferred from homology"/>
<comment type="similarity">
    <text evidence="2">Belongs to the leucine-binding protein family.</text>
</comment>
<dbReference type="SUPFAM" id="SSF53822">
    <property type="entry name" value="Periplasmic binding protein-like I"/>
    <property type="match status" value="1"/>
</dbReference>
<protein>
    <submittedName>
        <fullName evidence="6">Amino acid-binding protein</fullName>
    </submittedName>
</protein>
<comment type="function">
    <text evidence="1">Component of an amino-acid transport system.</text>
</comment>
<gene>
    <name evidence="6" type="ORF">GCM10011491_10140</name>
</gene>
<name>A0A916S4V2_9HYPH</name>
<dbReference type="PANTHER" id="PTHR47151">
    <property type="entry name" value="LEU/ILE/VAL-BINDING ABC TRANSPORTER SUBUNIT"/>
    <property type="match status" value="1"/>
</dbReference>
<evidence type="ECO:0000256" key="3">
    <source>
        <dbReference type="ARBA" id="ARBA00022729"/>
    </source>
</evidence>
<sequence>MMKRFLLLRTVLLSLVLSVPAALSTARADMRIGVAAPLSGPFALLGQQLADGAHIAATTAAPRGHAVTPIITDDKCTAEGGLAAAATFIEAQVRVVTGFLCMEALEAALPLLSEKNIPVITPAIRERGLTERRAKAPFPVFRLAMPRDREASAIGDILGRLWRDKPFAILDDGTIPGRELAHGVRASLEAKGLKPVLAETFRPGLDNQSALAALIRRSGATQIFIGGERSDAAAIASAASAIGHPVTAVGGETLRAAPEGPDLAPGTLMIAVPEADTLPSAASAVAAFRTAGREPEGYAVPGYATLQIAMDAAAAGEAGKQPAQAMLRSRTFDTALGPIRFDEPGIRADHPYGLFRYDGSRFVPQGLPD</sequence>
<reference evidence="6" key="2">
    <citation type="submission" date="2020-09" db="EMBL/GenBank/DDBJ databases">
        <authorList>
            <person name="Sun Q."/>
            <person name="Zhou Y."/>
        </authorList>
    </citation>
    <scope>NUCLEOTIDE SEQUENCE</scope>
    <source>
        <strain evidence="6">CGMCC 1.15082</strain>
    </source>
</reference>
<dbReference type="PANTHER" id="PTHR47151:SF2">
    <property type="entry name" value="AMINO ACID BINDING PROTEIN"/>
    <property type="match status" value="1"/>
</dbReference>
<feature type="signal peptide" evidence="4">
    <location>
        <begin position="1"/>
        <end position="21"/>
    </location>
</feature>
<comment type="caution">
    <text evidence="6">The sequence shown here is derived from an EMBL/GenBank/DDBJ whole genome shotgun (WGS) entry which is preliminary data.</text>
</comment>
<accession>A0A916S4V2</accession>
<feature type="domain" description="Leucine-binding protein" evidence="5">
    <location>
        <begin position="31"/>
        <end position="358"/>
    </location>
</feature>
<dbReference type="InterPro" id="IPR028081">
    <property type="entry name" value="Leu-bd"/>
</dbReference>
<dbReference type="AlphaFoldDB" id="A0A916S4V2"/>
<dbReference type="RefSeq" id="WP_188822127.1">
    <property type="nucleotide sequence ID" value="NZ_BMHH01000003.1"/>
</dbReference>
<feature type="chain" id="PRO_5037021848" evidence="4">
    <location>
        <begin position="22"/>
        <end position="369"/>
    </location>
</feature>
<dbReference type="InterPro" id="IPR028082">
    <property type="entry name" value="Peripla_BP_I"/>
</dbReference>
<evidence type="ECO:0000256" key="4">
    <source>
        <dbReference type="SAM" id="SignalP"/>
    </source>
</evidence>
<evidence type="ECO:0000256" key="1">
    <source>
        <dbReference type="ARBA" id="ARBA00003630"/>
    </source>
</evidence>
<dbReference type="EMBL" id="BMHH01000003">
    <property type="protein sequence ID" value="GGA84578.1"/>
    <property type="molecule type" value="Genomic_DNA"/>
</dbReference>
<keyword evidence="3 4" id="KW-0732">Signal</keyword>
<dbReference type="Pfam" id="PF13458">
    <property type="entry name" value="Peripla_BP_6"/>
    <property type="match status" value="1"/>
</dbReference>
<evidence type="ECO:0000259" key="5">
    <source>
        <dbReference type="Pfam" id="PF13458"/>
    </source>
</evidence>
<reference evidence="6" key="1">
    <citation type="journal article" date="2014" name="Int. J. Syst. Evol. Microbiol.">
        <title>Complete genome sequence of Corynebacterium casei LMG S-19264T (=DSM 44701T), isolated from a smear-ripened cheese.</title>
        <authorList>
            <consortium name="US DOE Joint Genome Institute (JGI-PGF)"/>
            <person name="Walter F."/>
            <person name="Albersmeier A."/>
            <person name="Kalinowski J."/>
            <person name="Ruckert C."/>
        </authorList>
    </citation>
    <scope>NUCLEOTIDE SEQUENCE</scope>
    <source>
        <strain evidence="6">CGMCC 1.15082</strain>
    </source>
</reference>
<dbReference type="Proteomes" id="UP000646478">
    <property type="component" value="Unassembled WGS sequence"/>
</dbReference>
<evidence type="ECO:0000256" key="2">
    <source>
        <dbReference type="ARBA" id="ARBA00010062"/>
    </source>
</evidence>
<keyword evidence="7" id="KW-1185">Reference proteome</keyword>
<dbReference type="Gene3D" id="3.40.50.2300">
    <property type="match status" value="2"/>
</dbReference>
<evidence type="ECO:0000313" key="7">
    <source>
        <dbReference type="Proteomes" id="UP000646478"/>
    </source>
</evidence>
<organism evidence="6 7">
    <name type="scientific">Brucella endophytica</name>
    <dbReference type="NCBI Taxonomy" id="1963359"/>
    <lineage>
        <taxon>Bacteria</taxon>
        <taxon>Pseudomonadati</taxon>
        <taxon>Pseudomonadota</taxon>
        <taxon>Alphaproteobacteria</taxon>
        <taxon>Hyphomicrobiales</taxon>
        <taxon>Brucellaceae</taxon>
        <taxon>Brucella/Ochrobactrum group</taxon>
        <taxon>Brucella</taxon>
    </lineage>
</organism>
<dbReference type="CDD" id="cd06342">
    <property type="entry name" value="PBP1_ABC_LIVBP-like"/>
    <property type="match status" value="1"/>
</dbReference>
<evidence type="ECO:0000313" key="6">
    <source>
        <dbReference type="EMBL" id="GGA84578.1"/>
    </source>
</evidence>